<evidence type="ECO:0000256" key="1">
    <source>
        <dbReference type="SAM" id="MobiDB-lite"/>
    </source>
</evidence>
<keyword evidence="4" id="KW-1185">Reference proteome</keyword>
<feature type="region of interest" description="Disordered" evidence="1">
    <location>
        <begin position="400"/>
        <end position="489"/>
    </location>
</feature>
<name>A0A5N5P3V3_9ROSI</name>
<dbReference type="InterPro" id="IPR025852">
    <property type="entry name" value="SM_dom_ATX"/>
</dbReference>
<dbReference type="Pfam" id="PF14438">
    <property type="entry name" value="SM-ATX"/>
    <property type="match status" value="1"/>
</dbReference>
<feature type="compositionally biased region" description="Basic and acidic residues" evidence="1">
    <location>
        <begin position="446"/>
        <end position="464"/>
    </location>
</feature>
<dbReference type="Pfam" id="PF06741">
    <property type="entry name" value="LsmAD"/>
    <property type="match status" value="1"/>
</dbReference>
<dbReference type="InterPro" id="IPR045117">
    <property type="entry name" value="ATXN2-like"/>
</dbReference>
<dbReference type="Proteomes" id="UP000326939">
    <property type="component" value="Chromosome 1"/>
</dbReference>
<evidence type="ECO:0000259" key="2">
    <source>
        <dbReference type="SMART" id="SM01272"/>
    </source>
</evidence>
<reference evidence="4" key="1">
    <citation type="journal article" date="2019" name="Gigascience">
        <title>De novo genome assembly of the endangered Acer yangbiense, a plant species with extremely small populations endemic to Yunnan Province, China.</title>
        <authorList>
            <person name="Yang J."/>
            <person name="Wariss H.M."/>
            <person name="Tao L."/>
            <person name="Zhang R."/>
            <person name="Yun Q."/>
            <person name="Hollingsworth P."/>
            <person name="Dao Z."/>
            <person name="Luo G."/>
            <person name="Guo H."/>
            <person name="Ma Y."/>
            <person name="Sun W."/>
        </authorList>
    </citation>
    <scope>NUCLEOTIDE SEQUENCE [LARGE SCALE GENOMIC DNA]</scope>
    <source>
        <strain evidence="4">cv. br00</strain>
    </source>
</reference>
<dbReference type="SMART" id="SM01272">
    <property type="entry name" value="LsmAD"/>
    <property type="match status" value="1"/>
</dbReference>
<evidence type="ECO:0000313" key="4">
    <source>
        <dbReference type="Proteomes" id="UP000326939"/>
    </source>
</evidence>
<dbReference type="GO" id="GO:0010494">
    <property type="term" value="C:cytoplasmic stress granule"/>
    <property type="evidence" value="ECO:0007669"/>
    <property type="project" value="TreeGrafter"/>
</dbReference>
<dbReference type="PANTHER" id="PTHR12854:SF7">
    <property type="entry name" value="ATAXIN-2 HOMOLOG"/>
    <property type="match status" value="1"/>
</dbReference>
<dbReference type="AlphaFoldDB" id="A0A5N5P3V3"/>
<proteinExistence type="predicted"/>
<feature type="compositionally biased region" description="Polar residues" evidence="1">
    <location>
        <begin position="564"/>
        <end position="574"/>
    </location>
</feature>
<sequence>MVPVLLNKVFGSNMSRLGINTYLWCHTVVPYCSAMQPKSPANGFGRRRADRDWGARFENKVQSGKAHTNRSSNAGTTGKVGVYESPLRDRLVYLTTCLIGHPVEVQLKNGSVYSGTCYTTNAEKEFAIVLKMARLIKDDSLRGQKAECVSKAPSKTLILPGKEVVQVVAKDVSVTIDGMSNELQHAKQQEIMIDSFISRSQLVETERELEPWVPDKDEPQCPELDNIFEGHWNRGWDQFETNEMLFGVKSTFDEELYTTKLERGPQMKDLEREAVRIAREIEGEETRDLHLAEERGIHLDESFDVDEETRFSSVFRGGAIDDGGHEELDDVVLSSHSSETFGGPSASCNKKSAELTHAKSNVGTQVLSTSSSDEVQCSQSSTCADLHHPGSHDRAAQLALEPPTSLSTLRSETRAQEDRHCEHGELDSIKEHVEEKMLTDDAQLSKGKDSKSLDGKKNESDKGRLSSNTTAYTPPSHVFPKYNKKTSSPGQLLDGVASAKGAVEMQPANTRGRPGISASSNSDCAVALPTSSVPGLSPCSSMGSLSSEKSTLNPHAKEFKLNPNAKSFTPSQTPARPPSPMSDSSFYFQPNLSAPPHMHGMPVGVGPGPSFNGQQPVIFNPQVAPLQTPQAYFHPGGPQFGQQMLLGHPRQVLYMPSYQPEMPYKGREF</sequence>
<organism evidence="3 4">
    <name type="scientific">Salix brachista</name>
    <dbReference type="NCBI Taxonomy" id="2182728"/>
    <lineage>
        <taxon>Eukaryota</taxon>
        <taxon>Viridiplantae</taxon>
        <taxon>Streptophyta</taxon>
        <taxon>Embryophyta</taxon>
        <taxon>Tracheophyta</taxon>
        <taxon>Spermatophyta</taxon>
        <taxon>Magnoliopsida</taxon>
        <taxon>eudicotyledons</taxon>
        <taxon>Gunneridae</taxon>
        <taxon>Pentapetalae</taxon>
        <taxon>rosids</taxon>
        <taxon>fabids</taxon>
        <taxon>Malpighiales</taxon>
        <taxon>Salicaceae</taxon>
        <taxon>Saliceae</taxon>
        <taxon>Salix</taxon>
    </lineage>
</organism>
<dbReference type="EMBL" id="VDCV01000001">
    <property type="protein sequence ID" value="KAB5574169.1"/>
    <property type="molecule type" value="Genomic_DNA"/>
</dbReference>
<comment type="caution">
    <text evidence="3">The sequence shown here is derived from an EMBL/GenBank/DDBJ whole genome shotgun (WGS) entry which is preliminary data.</text>
</comment>
<protein>
    <recommendedName>
        <fullName evidence="2">LsmAD domain-containing protein</fullName>
    </recommendedName>
</protein>
<feature type="region of interest" description="Disordered" evidence="1">
    <location>
        <begin position="559"/>
        <end position="582"/>
    </location>
</feature>
<feature type="region of interest" description="Disordered" evidence="1">
    <location>
        <begin position="60"/>
        <end position="79"/>
    </location>
</feature>
<dbReference type="PANTHER" id="PTHR12854">
    <property type="entry name" value="ATAXIN 2-RELATED"/>
    <property type="match status" value="1"/>
</dbReference>
<evidence type="ECO:0000313" key="3">
    <source>
        <dbReference type="EMBL" id="KAB5574169.1"/>
    </source>
</evidence>
<dbReference type="GO" id="GO:0034063">
    <property type="term" value="P:stress granule assembly"/>
    <property type="evidence" value="ECO:0007669"/>
    <property type="project" value="TreeGrafter"/>
</dbReference>
<dbReference type="GO" id="GO:0003729">
    <property type="term" value="F:mRNA binding"/>
    <property type="evidence" value="ECO:0007669"/>
    <property type="project" value="TreeGrafter"/>
</dbReference>
<feature type="compositionally biased region" description="Polar residues" evidence="1">
    <location>
        <begin position="60"/>
        <end position="76"/>
    </location>
</feature>
<feature type="compositionally biased region" description="Basic and acidic residues" evidence="1">
    <location>
        <begin position="411"/>
        <end position="439"/>
    </location>
</feature>
<feature type="domain" description="LsmAD" evidence="2">
    <location>
        <begin position="246"/>
        <end position="317"/>
    </location>
</feature>
<gene>
    <name evidence="3" type="ORF">DKX38_001363</name>
</gene>
<accession>A0A5N5P3V3</accession>
<dbReference type="InterPro" id="IPR009604">
    <property type="entry name" value="LsmAD_domain"/>
</dbReference>